<feature type="compositionally biased region" description="Basic and acidic residues" evidence="1">
    <location>
        <begin position="127"/>
        <end position="138"/>
    </location>
</feature>
<evidence type="ECO:0000313" key="2">
    <source>
        <dbReference type="EMBL" id="JAI23569.1"/>
    </source>
</evidence>
<feature type="compositionally biased region" description="Basic and acidic residues" evidence="1">
    <location>
        <begin position="1"/>
        <end position="10"/>
    </location>
</feature>
<feature type="region of interest" description="Disordered" evidence="1">
    <location>
        <begin position="127"/>
        <end position="169"/>
    </location>
</feature>
<dbReference type="OrthoDB" id="10072397at2759"/>
<feature type="compositionally biased region" description="Basic and acidic residues" evidence="1">
    <location>
        <begin position="18"/>
        <end position="27"/>
    </location>
</feature>
<accession>A0A0K8UAA5</accession>
<protein>
    <submittedName>
        <fullName evidence="2">Uncharacterized protein</fullName>
    </submittedName>
</protein>
<dbReference type="AlphaFoldDB" id="A0A0K8UAA5"/>
<feature type="non-terminal residue" evidence="2">
    <location>
        <position position="1"/>
    </location>
</feature>
<reference evidence="2" key="1">
    <citation type="submission" date="2015-06" db="EMBL/GenBank/DDBJ databases">
        <authorList>
            <person name="Hoefler B.C."/>
            <person name="Straight P.D."/>
        </authorList>
    </citation>
    <scope>NUCLEOTIDE SEQUENCE</scope>
</reference>
<proteinExistence type="predicted"/>
<feature type="region of interest" description="Disordered" evidence="1">
    <location>
        <begin position="1"/>
        <end position="48"/>
    </location>
</feature>
<sequence length="169" mass="18797">PEIECAKDAQGENAISYIDHENEHDNEVETEESSTTPYTPMPEKQENISESTGAYIMDTKAVECSVPIQNPCTEPEVKTVTYELPGDKNMDTEAVKLSEGEKQISCNEPEIECAKDAQGENAISYIDHENKHDKEVKTQESSTTPYTPMPEKQENISESTGAYIMDTKA</sequence>
<feature type="compositionally biased region" description="Low complexity" evidence="1">
    <location>
        <begin position="33"/>
        <end position="42"/>
    </location>
</feature>
<gene>
    <name evidence="2" type="ORF">c2_g3_i4</name>
</gene>
<name>A0A0K8UAA5_BACLA</name>
<dbReference type="EMBL" id="GDHF01028745">
    <property type="protein sequence ID" value="JAI23569.1"/>
    <property type="molecule type" value="Transcribed_RNA"/>
</dbReference>
<evidence type="ECO:0000256" key="1">
    <source>
        <dbReference type="SAM" id="MobiDB-lite"/>
    </source>
</evidence>
<feature type="non-terminal residue" evidence="2">
    <location>
        <position position="169"/>
    </location>
</feature>
<organism evidence="2">
    <name type="scientific">Bactrocera latifrons</name>
    <name type="common">Malaysian fruit fly</name>
    <name type="synonym">Chaetodacus latifrons</name>
    <dbReference type="NCBI Taxonomy" id="174628"/>
    <lineage>
        <taxon>Eukaryota</taxon>
        <taxon>Metazoa</taxon>
        <taxon>Ecdysozoa</taxon>
        <taxon>Arthropoda</taxon>
        <taxon>Hexapoda</taxon>
        <taxon>Insecta</taxon>
        <taxon>Pterygota</taxon>
        <taxon>Neoptera</taxon>
        <taxon>Endopterygota</taxon>
        <taxon>Diptera</taxon>
        <taxon>Brachycera</taxon>
        <taxon>Muscomorpha</taxon>
        <taxon>Tephritoidea</taxon>
        <taxon>Tephritidae</taxon>
        <taxon>Bactrocera</taxon>
        <taxon>Bactrocera</taxon>
    </lineage>
</organism>